<gene>
    <name evidence="11" type="ORF">LSINAPIS_LOCUS2968</name>
</gene>
<reference evidence="11 12" key="1">
    <citation type="submission" date="2017-07" db="EMBL/GenBank/DDBJ databases">
        <authorList>
            <person name="Talla V."/>
            <person name="Backstrom N."/>
        </authorList>
    </citation>
    <scope>NUCLEOTIDE SEQUENCE [LARGE SCALE GENOMIC DNA]</scope>
</reference>
<feature type="transmembrane region" description="Helical" evidence="10">
    <location>
        <begin position="98"/>
        <end position="117"/>
    </location>
</feature>
<evidence type="ECO:0000256" key="1">
    <source>
        <dbReference type="ARBA" id="ARBA00004651"/>
    </source>
</evidence>
<name>A0A5E4PY44_9NEOP</name>
<dbReference type="Proteomes" id="UP000324832">
    <property type="component" value="Unassembled WGS sequence"/>
</dbReference>
<evidence type="ECO:0000256" key="3">
    <source>
        <dbReference type="ARBA" id="ARBA00022606"/>
    </source>
</evidence>
<evidence type="ECO:0000256" key="10">
    <source>
        <dbReference type="SAM" id="Phobius"/>
    </source>
</evidence>
<dbReference type="PANTHER" id="PTHR21137">
    <property type="entry name" value="ODORANT RECEPTOR"/>
    <property type="match status" value="1"/>
</dbReference>
<sequence>MQFIALIIARNNPEQLFACLSVLSFCGIGFAKLCSLHFRREDWNMLLNEARDLENDQLTFESDDIDYDSDDDEENIIIENISTYTSKFHSTIALLSKLYLVTCVVYIASPFVEYAIYKSQNEDFPLPHILPMWAPFDEYFCGYLVMVFIEFIASVYCVVIHIIFDCFSAGSMILICGQFSLLRDYCLRIGGRGNMLSHSNRRDSRAHYRIKLCHKYHVIILR</sequence>
<evidence type="ECO:0008006" key="13">
    <source>
        <dbReference type="Google" id="ProtNLM"/>
    </source>
</evidence>
<keyword evidence="6 10" id="KW-1133">Transmembrane helix</keyword>
<dbReference type="GO" id="GO:0005549">
    <property type="term" value="F:odorant binding"/>
    <property type="evidence" value="ECO:0007669"/>
    <property type="project" value="InterPro"/>
</dbReference>
<dbReference type="GO" id="GO:0005886">
    <property type="term" value="C:plasma membrane"/>
    <property type="evidence" value="ECO:0007669"/>
    <property type="project" value="UniProtKB-SubCell"/>
</dbReference>
<evidence type="ECO:0000256" key="7">
    <source>
        <dbReference type="ARBA" id="ARBA00023136"/>
    </source>
</evidence>
<accession>A0A5E4PY44</accession>
<keyword evidence="2" id="KW-1003">Cell membrane</keyword>
<evidence type="ECO:0000256" key="9">
    <source>
        <dbReference type="ARBA" id="ARBA00023224"/>
    </source>
</evidence>
<protein>
    <recommendedName>
        <fullName evidence="13">Odorant receptor</fullName>
    </recommendedName>
</protein>
<evidence type="ECO:0000256" key="5">
    <source>
        <dbReference type="ARBA" id="ARBA00022725"/>
    </source>
</evidence>
<keyword evidence="7 10" id="KW-0472">Membrane</keyword>
<evidence type="ECO:0000313" key="12">
    <source>
        <dbReference type="Proteomes" id="UP000324832"/>
    </source>
</evidence>
<organism evidence="11 12">
    <name type="scientific">Leptidea sinapis</name>
    <dbReference type="NCBI Taxonomy" id="189913"/>
    <lineage>
        <taxon>Eukaryota</taxon>
        <taxon>Metazoa</taxon>
        <taxon>Ecdysozoa</taxon>
        <taxon>Arthropoda</taxon>
        <taxon>Hexapoda</taxon>
        <taxon>Insecta</taxon>
        <taxon>Pterygota</taxon>
        <taxon>Neoptera</taxon>
        <taxon>Endopterygota</taxon>
        <taxon>Lepidoptera</taxon>
        <taxon>Glossata</taxon>
        <taxon>Ditrysia</taxon>
        <taxon>Papilionoidea</taxon>
        <taxon>Pieridae</taxon>
        <taxon>Dismorphiinae</taxon>
        <taxon>Leptidea</taxon>
    </lineage>
</organism>
<dbReference type="AlphaFoldDB" id="A0A5E4PY44"/>
<proteinExistence type="predicted"/>
<dbReference type="EMBL" id="FZQP02000670">
    <property type="protein sequence ID" value="VVC89943.1"/>
    <property type="molecule type" value="Genomic_DNA"/>
</dbReference>
<feature type="transmembrane region" description="Helical" evidence="10">
    <location>
        <begin position="142"/>
        <end position="164"/>
    </location>
</feature>
<dbReference type="PANTHER" id="PTHR21137:SF35">
    <property type="entry name" value="ODORANT RECEPTOR 19A-RELATED"/>
    <property type="match status" value="1"/>
</dbReference>
<keyword evidence="8" id="KW-0675">Receptor</keyword>
<keyword evidence="3" id="KW-0716">Sensory transduction</keyword>
<evidence type="ECO:0000313" key="11">
    <source>
        <dbReference type="EMBL" id="VVC89943.1"/>
    </source>
</evidence>
<keyword evidence="12" id="KW-1185">Reference proteome</keyword>
<keyword evidence="9" id="KW-0807">Transducer</keyword>
<keyword evidence="5" id="KW-0552">Olfaction</keyword>
<evidence type="ECO:0000256" key="4">
    <source>
        <dbReference type="ARBA" id="ARBA00022692"/>
    </source>
</evidence>
<comment type="subcellular location">
    <subcellularLocation>
        <location evidence="1">Cell membrane</location>
        <topology evidence="1">Multi-pass membrane protein</topology>
    </subcellularLocation>
</comment>
<dbReference type="GO" id="GO:0007165">
    <property type="term" value="P:signal transduction"/>
    <property type="evidence" value="ECO:0007669"/>
    <property type="project" value="UniProtKB-KW"/>
</dbReference>
<evidence type="ECO:0000256" key="6">
    <source>
        <dbReference type="ARBA" id="ARBA00022989"/>
    </source>
</evidence>
<evidence type="ECO:0000256" key="2">
    <source>
        <dbReference type="ARBA" id="ARBA00022475"/>
    </source>
</evidence>
<dbReference type="GO" id="GO:0004984">
    <property type="term" value="F:olfactory receptor activity"/>
    <property type="evidence" value="ECO:0007669"/>
    <property type="project" value="InterPro"/>
</dbReference>
<dbReference type="Pfam" id="PF02949">
    <property type="entry name" value="7tm_6"/>
    <property type="match status" value="1"/>
</dbReference>
<dbReference type="InterPro" id="IPR004117">
    <property type="entry name" value="7tm6_olfct_rcpt"/>
</dbReference>
<evidence type="ECO:0000256" key="8">
    <source>
        <dbReference type="ARBA" id="ARBA00023170"/>
    </source>
</evidence>
<keyword evidence="4 10" id="KW-0812">Transmembrane</keyword>